<keyword evidence="1" id="KW-0203">Cytokinin biosynthesis</keyword>
<feature type="region of interest" description="Disordered" evidence="2">
    <location>
        <begin position="1"/>
        <end position="61"/>
    </location>
</feature>
<dbReference type="STRING" id="1437606.BBOH_0353"/>
<feature type="compositionally biased region" description="Basic and acidic residues" evidence="2">
    <location>
        <begin position="39"/>
        <end position="49"/>
    </location>
</feature>
<comment type="similarity">
    <text evidence="1">Belongs to the LOG family.</text>
</comment>
<dbReference type="Pfam" id="PF03641">
    <property type="entry name" value="Lysine_decarbox"/>
    <property type="match status" value="1"/>
</dbReference>
<dbReference type="InterPro" id="IPR031100">
    <property type="entry name" value="LOG_fam"/>
</dbReference>
<comment type="catalytic activity">
    <reaction evidence="1">
        <text>9-ribosyl-trans-zeatin 5'-phosphate + H2O = trans-zeatin + D-ribose 5-phosphate</text>
        <dbReference type="Rhea" id="RHEA:48564"/>
        <dbReference type="ChEBI" id="CHEBI:15377"/>
        <dbReference type="ChEBI" id="CHEBI:16522"/>
        <dbReference type="ChEBI" id="CHEBI:78346"/>
        <dbReference type="ChEBI" id="CHEBI:87947"/>
        <dbReference type="EC" id="3.2.2.n1"/>
    </reaction>
</comment>
<dbReference type="InterPro" id="IPR005269">
    <property type="entry name" value="LOG"/>
</dbReference>
<organism evidence="3 4">
    <name type="scientific">Bifidobacterium bohemicum DSM 22767</name>
    <dbReference type="NCBI Taxonomy" id="1437606"/>
    <lineage>
        <taxon>Bacteria</taxon>
        <taxon>Bacillati</taxon>
        <taxon>Actinomycetota</taxon>
        <taxon>Actinomycetes</taxon>
        <taxon>Bifidobacteriales</taxon>
        <taxon>Bifidobacteriaceae</taxon>
        <taxon>Bifidobacterium</taxon>
    </lineage>
</organism>
<keyword evidence="1" id="KW-0378">Hydrolase</keyword>
<dbReference type="AlphaFoldDB" id="A0A086ZK29"/>
<dbReference type="SUPFAM" id="SSF102405">
    <property type="entry name" value="MCP/YpsA-like"/>
    <property type="match status" value="1"/>
</dbReference>
<dbReference type="EC" id="3.2.2.n1" evidence="1"/>
<keyword evidence="4" id="KW-1185">Reference proteome</keyword>
<comment type="caution">
    <text evidence="3">The sequence shown here is derived from an EMBL/GenBank/DDBJ whole genome shotgun (WGS) entry which is preliminary data.</text>
</comment>
<dbReference type="InterPro" id="IPR052341">
    <property type="entry name" value="LOG_family_nucleotidases"/>
</dbReference>
<gene>
    <name evidence="3" type="ORF">BBOH_0353</name>
</gene>
<evidence type="ECO:0000313" key="3">
    <source>
        <dbReference type="EMBL" id="KFI46879.1"/>
    </source>
</evidence>
<proteinExistence type="inferred from homology"/>
<feature type="compositionally biased region" description="Basic and acidic residues" evidence="2">
    <location>
        <begin position="1"/>
        <end position="13"/>
    </location>
</feature>
<evidence type="ECO:0000256" key="2">
    <source>
        <dbReference type="SAM" id="MobiDB-lite"/>
    </source>
</evidence>
<dbReference type="PANTHER" id="PTHR43393">
    <property type="entry name" value="CYTOKININ RIBOSIDE 5'-MONOPHOSPHATE PHOSPHORIBOHYDROLASE"/>
    <property type="match status" value="1"/>
</dbReference>
<dbReference type="PANTHER" id="PTHR43393:SF2">
    <property type="entry name" value="CYTOKININ RIBOSIDE 5'-MONOPHOSPHATE PHOSPHORIBOHYDROLASE"/>
    <property type="match status" value="1"/>
</dbReference>
<dbReference type="NCBIfam" id="TIGR00730">
    <property type="entry name" value="Rossman fold protein, TIGR00730 family"/>
    <property type="match status" value="1"/>
</dbReference>
<dbReference type="eggNOG" id="COG1611">
    <property type="taxonomic scope" value="Bacteria"/>
</dbReference>
<sequence length="268" mass="29199">MRVDEDHEDKNEQQTDSPLGQTYHRGSVLMRGSQIPSHTSDENLLRADPDSVDSGGGHAGDWRHADPWRVLRIQSEFVEGFDALAGLGPAMCVFGSARVGRDEKEYGDARRIGTLIAGEGLAAITGGGPGIMEAVNRGAAEAGGISVGLGIELPHEQRLNSWVNLGMNFRYFFVRKLMFVKYSSAIIVCPGGFGTLDEMFEILTLVQTNKTSPKTVVLYDSAYWKGLLDWLRATVAERGLIKTEDVDRIVMADTPEDAVQLAKAGMGR</sequence>
<evidence type="ECO:0000256" key="1">
    <source>
        <dbReference type="RuleBase" id="RU363015"/>
    </source>
</evidence>
<dbReference type="EMBL" id="JGYP01000001">
    <property type="protein sequence ID" value="KFI46879.1"/>
    <property type="molecule type" value="Genomic_DNA"/>
</dbReference>
<dbReference type="RefSeq" id="WP_081930258.1">
    <property type="nucleotide sequence ID" value="NZ_JDUS01000001.1"/>
</dbReference>
<reference evidence="3 4" key="1">
    <citation type="submission" date="2014-03" db="EMBL/GenBank/DDBJ databases">
        <title>Genomics of Bifidobacteria.</title>
        <authorList>
            <person name="Ventura M."/>
            <person name="Milani C."/>
            <person name="Lugli G.A."/>
        </authorList>
    </citation>
    <scope>NUCLEOTIDE SEQUENCE [LARGE SCALE GENOMIC DNA]</scope>
    <source>
        <strain evidence="3 4">DSM 22767</strain>
    </source>
</reference>
<accession>A0A086ZK29</accession>
<comment type="catalytic activity">
    <reaction evidence="1">
        <text>N(6)-(dimethylallyl)adenosine 5'-phosphate + H2O = N(6)-dimethylallyladenine + D-ribose 5-phosphate</text>
        <dbReference type="Rhea" id="RHEA:48560"/>
        <dbReference type="ChEBI" id="CHEBI:15377"/>
        <dbReference type="ChEBI" id="CHEBI:17660"/>
        <dbReference type="ChEBI" id="CHEBI:57526"/>
        <dbReference type="ChEBI" id="CHEBI:78346"/>
        <dbReference type="EC" id="3.2.2.n1"/>
    </reaction>
</comment>
<dbReference type="Gene3D" id="3.40.50.450">
    <property type="match status" value="1"/>
</dbReference>
<protein>
    <recommendedName>
        <fullName evidence="1">Cytokinin riboside 5'-monophosphate phosphoribohydrolase</fullName>
        <ecNumber evidence="1">3.2.2.n1</ecNumber>
    </recommendedName>
</protein>
<dbReference type="GO" id="GO:0102682">
    <property type="term" value="F:cytokinin riboside 5'-monophosphate phosphoribohydrolase activity"/>
    <property type="evidence" value="ECO:0007669"/>
    <property type="project" value="RHEA"/>
</dbReference>
<dbReference type="GO" id="GO:0005829">
    <property type="term" value="C:cytosol"/>
    <property type="evidence" value="ECO:0007669"/>
    <property type="project" value="TreeGrafter"/>
</dbReference>
<dbReference type="GO" id="GO:0009691">
    <property type="term" value="P:cytokinin biosynthetic process"/>
    <property type="evidence" value="ECO:0007669"/>
    <property type="project" value="UniProtKB-UniRule"/>
</dbReference>
<dbReference type="Proteomes" id="UP000029096">
    <property type="component" value="Unassembled WGS sequence"/>
</dbReference>
<evidence type="ECO:0000313" key="4">
    <source>
        <dbReference type="Proteomes" id="UP000029096"/>
    </source>
</evidence>
<name>A0A086ZK29_9BIFI</name>
<dbReference type="OrthoDB" id="9801098at2"/>